<dbReference type="PANTHER" id="PTHR31973">
    <property type="entry name" value="POLYPROTEIN, PUTATIVE-RELATED"/>
    <property type="match status" value="1"/>
</dbReference>
<accession>A0A6L2KM62</accession>
<evidence type="ECO:0000256" key="1">
    <source>
        <dbReference type="ARBA" id="ARBA00022723"/>
    </source>
</evidence>
<dbReference type="Pfam" id="PF10551">
    <property type="entry name" value="MULE"/>
    <property type="match status" value="1"/>
</dbReference>
<dbReference type="AlphaFoldDB" id="A0A6L2KM62"/>
<evidence type="ECO:0000256" key="4">
    <source>
        <dbReference type="PROSITE-ProRule" id="PRU00325"/>
    </source>
</evidence>
<dbReference type="InterPro" id="IPR006564">
    <property type="entry name" value="Znf_PMZ"/>
</dbReference>
<dbReference type="PANTHER" id="PTHR31973:SF185">
    <property type="entry name" value="TRANSPOSASE, MUDR, PLANT, MULE TRANSPOSASE DOMAIN-CONTAINING PROTEIN"/>
    <property type="match status" value="1"/>
</dbReference>
<keyword evidence="2 4" id="KW-0863">Zinc-finger</keyword>
<evidence type="ECO:0000313" key="6">
    <source>
        <dbReference type="EMBL" id="GEU49850.1"/>
    </source>
</evidence>
<reference evidence="6" key="1">
    <citation type="journal article" date="2019" name="Sci. Rep.">
        <title>Draft genome of Tanacetum cinerariifolium, the natural source of mosquito coil.</title>
        <authorList>
            <person name="Yamashiro T."/>
            <person name="Shiraishi A."/>
            <person name="Satake H."/>
            <person name="Nakayama K."/>
        </authorList>
    </citation>
    <scope>NUCLEOTIDE SEQUENCE</scope>
</reference>
<dbReference type="InterPro" id="IPR038765">
    <property type="entry name" value="Papain-like_cys_pep_sf"/>
</dbReference>
<dbReference type="InterPro" id="IPR007527">
    <property type="entry name" value="Znf_SWIM"/>
</dbReference>
<name>A0A6L2KM62_TANCI</name>
<dbReference type="EMBL" id="BKCJ010002626">
    <property type="protein sequence ID" value="GEU49850.1"/>
    <property type="molecule type" value="Genomic_DNA"/>
</dbReference>
<evidence type="ECO:0000256" key="2">
    <source>
        <dbReference type="ARBA" id="ARBA00022771"/>
    </source>
</evidence>
<feature type="domain" description="SWIM-type" evidence="5">
    <location>
        <begin position="349"/>
        <end position="390"/>
    </location>
</feature>
<dbReference type="SUPFAM" id="SSF54001">
    <property type="entry name" value="Cysteine proteinases"/>
    <property type="match status" value="1"/>
</dbReference>
<dbReference type="InterPro" id="IPR018289">
    <property type="entry name" value="MULE_transposase_dom"/>
</dbReference>
<comment type="caution">
    <text evidence="6">The sequence shown here is derived from an EMBL/GenBank/DDBJ whole genome shotgun (WGS) entry which is preliminary data.</text>
</comment>
<sequence length="566" mass="64903">MSRAPYSRRTKGDNDVIIDRSFWLTLLGLNDGGWLTNKVHLDAWFDLMWIFGPSDADWAIASSYFYSFVMRGDTLGWVCNGVRYPIIWEDVEQVFFSINEPKKHYCHVVLHIMSSVITLYDSLGAHADETRKWWKYAGTNLLAIGMDGNNQILPLATWVSQGETGKSCTWFLTKLEEQIGEPPNLCIISERHVAIILACGTVFDNSFHGYCDRHLMMNYNLKGKKLRGIFLKACKAYTMKDFDKAISKLCGYTPEAVRKLEEVVIEKWSRAYCPRSRYKYMTSNNVESINSLTKIVRRVPITVLVESVRTFCKGAPENELADWAAAKVDNRMLNSTNWTVNTIYHLKLFQVYNKREVHQVDLVAFECTCRKWQLFGLPCGHVCAVCRVSDTKPWQAPNDLQLVLPPVMNKRPAGRPKNKDHILSTNEAPTLASCTSPPRSVNPYTRILCFKHKRGRNTYPKRPCWMKRDCGMAKFTWIDMTWKQHRTMADTCTPQSNPKSNVQTQLVDIPVTKESSRVKDWQVPCCDATRALPPSSALHFACSLQLASLKFLDRGRQEYYQVVNPT</sequence>
<gene>
    <name evidence="6" type="ORF">Tci_021828</name>
</gene>
<keyword evidence="3" id="KW-0862">Zinc</keyword>
<dbReference type="SMART" id="SM00575">
    <property type="entry name" value="ZnF_PMZ"/>
    <property type="match status" value="1"/>
</dbReference>
<evidence type="ECO:0000256" key="3">
    <source>
        <dbReference type="ARBA" id="ARBA00022833"/>
    </source>
</evidence>
<dbReference type="GO" id="GO:0008270">
    <property type="term" value="F:zinc ion binding"/>
    <property type="evidence" value="ECO:0007669"/>
    <property type="project" value="UniProtKB-KW"/>
</dbReference>
<protein>
    <recommendedName>
        <fullName evidence="5">SWIM-type domain-containing protein</fullName>
    </recommendedName>
</protein>
<keyword evidence="1" id="KW-0479">Metal-binding</keyword>
<dbReference type="Gene3D" id="3.40.395.10">
    <property type="entry name" value="Adenoviral Proteinase, Chain A"/>
    <property type="match status" value="1"/>
</dbReference>
<dbReference type="PROSITE" id="PS50966">
    <property type="entry name" value="ZF_SWIM"/>
    <property type="match status" value="1"/>
</dbReference>
<dbReference type="Pfam" id="PF04434">
    <property type="entry name" value="SWIM"/>
    <property type="match status" value="1"/>
</dbReference>
<proteinExistence type="predicted"/>
<organism evidence="6">
    <name type="scientific">Tanacetum cinerariifolium</name>
    <name type="common">Dalmatian daisy</name>
    <name type="synonym">Chrysanthemum cinerariifolium</name>
    <dbReference type="NCBI Taxonomy" id="118510"/>
    <lineage>
        <taxon>Eukaryota</taxon>
        <taxon>Viridiplantae</taxon>
        <taxon>Streptophyta</taxon>
        <taxon>Embryophyta</taxon>
        <taxon>Tracheophyta</taxon>
        <taxon>Spermatophyta</taxon>
        <taxon>Magnoliopsida</taxon>
        <taxon>eudicotyledons</taxon>
        <taxon>Gunneridae</taxon>
        <taxon>Pentapetalae</taxon>
        <taxon>asterids</taxon>
        <taxon>campanulids</taxon>
        <taxon>Asterales</taxon>
        <taxon>Asteraceae</taxon>
        <taxon>Asteroideae</taxon>
        <taxon>Anthemideae</taxon>
        <taxon>Anthemidinae</taxon>
        <taxon>Tanacetum</taxon>
    </lineage>
</organism>
<evidence type="ECO:0000259" key="5">
    <source>
        <dbReference type="PROSITE" id="PS50966"/>
    </source>
</evidence>